<organism evidence="2 3">
    <name type="scientific">Pannonibacter tanglangensis</name>
    <dbReference type="NCBI Taxonomy" id="2750084"/>
    <lineage>
        <taxon>Bacteria</taxon>
        <taxon>Pseudomonadati</taxon>
        <taxon>Pseudomonadota</taxon>
        <taxon>Alphaproteobacteria</taxon>
        <taxon>Hyphomicrobiales</taxon>
        <taxon>Stappiaceae</taxon>
        <taxon>Pannonibacter</taxon>
    </lineage>
</organism>
<dbReference type="GO" id="GO:0019825">
    <property type="term" value="F:oxygen binding"/>
    <property type="evidence" value="ECO:0007669"/>
    <property type="project" value="InterPro"/>
</dbReference>
<dbReference type="InterPro" id="IPR012292">
    <property type="entry name" value="Globin/Proto"/>
</dbReference>
<comment type="caution">
    <text evidence="2">The sequence shown here is derived from an EMBL/GenBank/DDBJ whole genome shotgun (WGS) entry which is preliminary data.</text>
</comment>
<sequence length="164" mass="18177">MHKLSDNAPAGHPDDGALPRRGLADQPGLAPEQIARLVDRFYAEIRRHPRLGPIFERRLAGQWDSHLARMTQFWESILLQTGTFKGRPVPVHLALADIRPDDYPEWLAVFRPVAREVFGPEAAGAVIERAERIATTLQAFTFLEPTDVRPGDGRSCPDAGASHA</sequence>
<evidence type="ECO:0000313" key="2">
    <source>
        <dbReference type="EMBL" id="NBN79024.1"/>
    </source>
</evidence>
<evidence type="ECO:0000256" key="1">
    <source>
        <dbReference type="SAM" id="MobiDB-lite"/>
    </source>
</evidence>
<evidence type="ECO:0000313" key="3">
    <source>
        <dbReference type="Proteomes" id="UP000586722"/>
    </source>
</evidence>
<dbReference type="GO" id="GO:0020037">
    <property type="term" value="F:heme binding"/>
    <property type="evidence" value="ECO:0007669"/>
    <property type="project" value="InterPro"/>
</dbReference>
<feature type="region of interest" description="Disordered" evidence="1">
    <location>
        <begin position="145"/>
        <end position="164"/>
    </location>
</feature>
<dbReference type="EMBL" id="JAABLQ010000001">
    <property type="protein sequence ID" value="NBN79024.1"/>
    <property type="molecule type" value="Genomic_DNA"/>
</dbReference>
<protein>
    <submittedName>
        <fullName evidence="2">Preprotein translocase subunit TatC</fullName>
    </submittedName>
</protein>
<feature type="region of interest" description="Disordered" evidence="1">
    <location>
        <begin position="1"/>
        <end position="25"/>
    </location>
</feature>
<dbReference type="InterPro" id="IPR009050">
    <property type="entry name" value="Globin-like_sf"/>
</dbReference>
<dbReference type="Proteomes" id="UP000586722">
    <property type="component" value="Unassembled WGS sequence"/>
</dbReference>
<dbReference type="CDD" id="cd08916">
    <property type="entry name" value="TrHb3_P"/>
    <property type="match status" value="1"/>
</dbReference>
<keyword evidence="3" id="KW-1185">Reference proteome</keyword>
<dbReference type="AlphaFoldDB" id="A0A7X5F3W5"/>
<dbReference type="SUPFAM" id="SSF46458">
    <property type="entry name" value="Globin-like"/>
    <property type="match status" value="1"/>
</dbReference>
<proteinExistence type="predicted"/>
<gene>
    <name evidence="2" type="ORF">GWI72_12165</name>
</gene>
<dbReference type="RefSeq" id="WP_161708779.1">
    <property type="nucleotide sequence ID" value="NZ_JAABLQ010000001.1"/>
</dbReference>
<name>A0A7X5F3W5_9HYPH</name>
<accession>A0A7X5F3W5</accession>
<dbReference type="Gene3D" id="1.10.490.10">
    <property type="entry name" value="Globins"/>
    <property type="match status" value="1"/>
</dbReference>
<reference evidence="3" key="1">
    <citation type="submission" date="2020-01" db="EMBL/GenBank/DDBJ databases">
        <authorList>
            <person name="Fang Y."/>
            <person name="Sun R."/>
            <person name="Nie L."/>
            <person name="He J."/>
            <person name="Hao L."/>
            <person name="Wang L."/>
            <person name="Su S."/>
            <person name="Lv E."/>
            <person name="Zhang Z."/>
            <person name="Xie R."/>
            <person name="Liu H."/>
        </authorList>
    </citation>
    <scope>NUCLEOTIDE SEQUENCE [LARGE SCALE GENOMIC DNA]</scope>
    <source>
        <strain evidence="3">XCT-53</strain>
    </source>
</reference>